<dbReference type="InterPro" id="IPR005123">
    <property type="entry name" value="Oxoglu/Fe-dep_dioxygenase_dom"/>
</dbReference>
<dbReference type="InterPro" id="IPR044861">
    <property type="entry name" value="IPNS-like_FE2OG_OXY"/>
</dbReference>
<evidence type="ECO:0000256" key="1">
    <source>
        <dbReference type="ARBA" id="ARBA00008056"/>
    </source>
</evidence>
<gene>
    <name evidence="7" type="ORF">A4U43_C04F32500</name>
</gene>
<keyword evidence="2 5" id="KW-0479">Metal-binding</keyword>
<dbReference type="GO" id="GO:0046872">
    <property type="term" value="F:metal ion binding"/>
    <property type="evidence" value="ECO:0007669"/>
    <property type="project" value="UniProtKB-KW"/>
</dbReference>
<dbReference type="InterPro" id="IPR050295">
    <property type="entry name" value="Plant_2OG-oxidoreductases"/>
</dbReference>
<evidence type="ECO:0000313" key="7">
    <source>
        <dbReference type="EMBL" id="ONK73521.1"/>
    </source>
</evidence>
<keyword evidence="8" id="KW-1185">Reference proteome</keyword>
<evidence type="ECO:0000313" key="8">
    <source>
        <dbReference type="Proteomes" id="UP000243459"/>
    </source>
</evidence>
<evidence type="ECO:0000256" key="2">
    <source>
        <dbReference type="ARBA" id="ARBA00022723"/>
    </source>
</evidence>
<dbReference type="GO" id="GO:0016491">
    <property type="term" value="F:oxidoreductase activity"/>
    <property type="evidence" value="ECO:0007669"/>
    <property type="project" value="UniProtKB-KW"/>
</dbReference>
<comment type="similarity">
    <text evidence="1 5">Belongs to the iron/ascorbate-dependent oxidoreductase family.</text>
</comment>
<organism evidence="7 8">
    <name type="scientific">Asparagus officinalis</name>
    <name type="common">Garden asparagus</name>
    <dbReference type="NCBI Taxonomy" id="4686"/>
    <lineage>
        <taxon>Eukaryota</taxon>
        <taxon>Viridiplantae</taxon>
        <taxon>Streptophyta</taxon>
        <taxon>Embryophyta</taxon>
        <taxon>Tracheophyta</taxon>
        <taxon>Spermatophyta</taxon>
        <taxon>Magnoliopsida</taxon>
        <taxon>Liliopsida</taxon>
        <taxon>Asparagales</taxon>
        <taxon>Asparagaceae</taxon>
        <taxon>Asparagoideae</taxon>
        <taxon>Asparagus</taxon>
    </lineage>
</organism>
<evidence type="ECO:0000256" key="5">
    <source>
        <dbReference type="RuleBase" id="RU003682"/>
    </source>
</evidence>
<dbReference type="EMBL" id="CM007384">
    <property type="protein sequence ID" value="ONK73521.1"/>
    <property type="molecule type" value="Genomic_DNA"/>
</dbReference>
<evidence type="ECO:0000256" key="3">
    <source>
        <dbReference type="ARBA" id="ARBA00023002"/>
    </source>
</evidence>
<sequence length="334" mass="37506">MSVKGRTIGLTCIPKSDARVEKHERISLPMIDLGGLNQKMSTRSLVVEDIGNACSRLGCFKVINHGISKSVINGALEAAAGFFALSEEEKKEYASEDVHQPVRYGVCTKDDRIIKPRDFLKQYANPLDEWIKFWPHSPPDYREKMGKFATEVKRVALQLMDAIFESLGLGKAYTREKLEEGMQVMTVNNYEKSSQLKDLMLGLAAHSDYGYITILLQSCDGLEIVDKNTNTWKAVPAESEALHVHIGDYLEVLSNGQYKSVVHRVILNCKKRMSIASIHGLSIDDMVIPASQLVDEQHPKGYKDSSFRDFLSFISMNDFTKGCNFIDSLRTDNS</sequence>
<dbReference type="Gene3D" id="2.60.120.330">
    <property type="entry name" value="B-lactam Antibiotic, Isopenicillin N Synthase, Chain"/>
    <property type="match status" value="1"/>
</dbReference>
<dbReference type="OrthoDB" id="627829at2759"/>
<dbReference type="PROSITE" id="PS51471">
    <property type="entry name" value="FE2OG_OXY"/>
    <property type="match status" value="1"/>
</dbReference>
<dbReference type="Pfam" id="PF14226">
    <property type="entry name" value="DIOX_N"/>
    <property type="match status" value="1"/>
</dbReference>
<dbReference type="Gramene" id="ONK73521">
    <property type="protein sequence ID" value="ONK73521"/>
    <property type="gene ID" value="A4U43_C04F32500"/>
</dbReference>
<dbReference type="InterPro" id="IPR026992">
    <property type="entry name" value="DIOX_N"/>
</dbReference>
<dbReference type="AlphaFoldDB" id="A0A5P1FA51"/>
<feature type="domain" description="Fe2OG dioxygenase" evidence="6">
    <location>
        <begin position="180"/>
        <end position="281"/>
    </location>
</feature>
<dbReference type="Pfam" id="PF03171">
    <property type="entry name" value="2OG-FeII_Oxy"/>
    <property type="match status" value="1"/>
</dbReference>
<protein>
    <recommendedName>
        <fullName evidence="6">Fe2OG dioxygenase domain-containing protein</fullName>
    </recommendedName>
</protein>
<dbReference type="Proteomes" id="UP000243459">
    <property type="component" value="Chromosome 4"/>
</dbReference>
<evidence type="ECO:0000256" key="4">
    <source>
        <dbReference type="ARBA" id="ARBA00023004"/>
    </source>
</evidence>
<reference evidence="8" key="1">
    <citation type="journal article" date="2017" name="Nat. Commun.">
        <title>The asparagus genome sheds light on the origin and evolution of a young Y chromosome.</title>
        <authorList>
            <person name="Harkess A."/>
            <person name="Zhou J."/>
            <person name="Xu C."/>
            <person name="Bowers J.E."/>
            <person name="Van der Hulst R."/>
            <person name="Ayyampalayam S."/>
            <person name="Mercati F."/>
            <person name="Riccardi P."/>
            <person name="McKain M.R."/>
            <person name="Kakrana A."/>
            <person name="Tang H."/>
            <person name="Ray J."/>
            <person name="Groenendijk J."/>
            <person name="Arikit S."/>
            <person name="Mathioni S.M."/>
            <person name="Nakano M."/>
            <person name="Shan H."/>
            <person name="Telgmann-Rauber A."/>
            <person name="Kanno A."/>
            <person name="Yue Z."/>
            <person name="Chen H."/>
            <person name="Li W."/>
            <person name="Chen Y."/>
            <person name="Xu X."/>
            <person name="Zhang Y."/>
            <person name="Luo S."/>
            <person name="Chen H."/>
            <person name="Gao J."/>
            <person name="Mao Z."/>
            <person name="Pires J.C."/>
            <person name="Luo M."/>
            <person name="Kudrna D."/>
            <person name="Wing R.A."/>
            <person name="Meyers B.C."/>
            <person name="Yi K."/>
            <person name="Kong H."/>
            <person name="Lavrijsen P."/>
            <person name="Sunseri F."/>
            <person name="Falavigna A."/>
            <person name="Ye Y."/>
            <person name="Leebens-Mack J.H."/>
            <person name="Chen G."/>
        </authorList>
    </citation>
    <scope>NUCLEOTIDE SEQUENCE [LARGE SCALE GENOMIC DNA]</scope>
    <source>
        <strain evidence="8">cv. DH0086</strain>
    </source>
</reference>
<evidence type="ECO:0000259" key="6">
    <source>
        <dbReference type="PROSITE" id="PS51471"/>
    </source>
</evidence>
<dbReference type="PANTHER" id="PTHR47991">
    <property type="entry name" value="OXOGLUTARATE/IRON-DEPENDENT DIOXYGENASE"/>
    <property type="match status" value="1"/>
</dbReference>
<dbReference type="SUPFAM" id="SSF51197">
    <property type="entry name" value="Clavaminate synthase-like"/>
    <property type="match status" value="1"/>
</dbReference>
<accession>A0A5P1FA51</accession>
<keyword evidence="4 5" id="KW-0408">Iron</keyword>
<name>A0A5P1FA51_ASPOF</name>
<proteinExistence type="inferred from homology"/>
<keyword evidence="3 5" id="KW-0560">Oxidoreductase</keyword>
<dbReference type="InterPro" id="IPR027443">
    <property type="entry name" value="IPNS-like_sf"/>
</dbReference>
<dbReference type="OMA" id="HYAHPLC"/>